<protein>
    <recommendedName>
        <fullName evidence="3">DUF4410 domain-containing protein</fullName>
    </recommendedName>
</protein>
<accession>A0A5C6ULT5</accession>
<proteinExistence type="predicted"/>
<sequence length="137" mass="14753">MVEEPNTTSYRTQSATVEYDKSTVAVDAENITYTQRKMEEAFFGGDTPLFARGDGMTVRYRYIGFEEGSQVGRYLTAGIAGGSKIVMEVDFVGPDGQLLAQVRSEGSVSGGFFGGSNKTGIDKAVKKAADYASSQFK</sequence>
<organism evidence="1 2">
    <name type="scientific">Flavisphingopyxis soli</name>
    <dbReference type="NCBI Taxonomy" id="2601267"/>
    <lineage>
        <taxon>Bacteria</taxon>
        <taxon>Pseudomonadati</taxon>
        <taxon>Pseudomonadota</taxon>
        <taxon>Alphaproteobacteria</taxon>
        <taxon>Sphingomonadales</taxon>
        <taxon>Sphingopyxidaceae</taxon>
        <taxon>Flavisphingopyxis</taxon>
    </lineage>
</organism>
<dbReference type="OrthoDB" id="5363666at2"/>
<dbReference type="EMBL" id="VOPY01000001">
    <property type="protein sequence ID" value="TXC73937.1"/>
    <property type="molecule type" value="Genomic_DNA"/>
</dbReference>
<evidence type="ECO:0000313" key="2">
    <source>
        <dbReference type="Proteomes" id="UP000321129"/>
    </source>
</evidence>
<dbReference type="RefSeq" id="WP_147121774.1">
    <property type="nucleotide sequence ID" value="NZ_VOPY01000001.1"/>
</dbReference>
<reference evidence="1 2" key="1">
    <citation type="submission" date="2019-08" db="EMBL/GenBank/DDBJ databases">
        <title>Sphingorhabdus soil sp. nov., isolated from arctic soil.</title>
        <authorList>
            <person name="Liu Y."/>
        </authorList>
    </citation>
    <scope>NUCLEOTIDE SEQUENCE [LARGE SCALE GENOMIC DNA]</scope>
    <source>
        <strain evidence="1 2">D-2Q-5-6</strain>
    </source>
</reference>
<evidence type="ECO:0000313" key="1">
    <source>
        <dbReference type="EMBL" id="TXC73937.1"/>
    </source>
</evidence>
<comment type="caution">
    <text evidence="1">The sequence shown here is derived from an EMBL/GenBank/DDBJ whole genome shotgun (WGS) entry which is preliminary data.</text>
</comment>
<keyword evidence="2" id="KW-1185">Reference proteome</keyword>
<gene>
    <name evidence="1" type="ORF">FSZ31_04240</name>
</gene>
<name>A0A5C6ULT5_9SPHN</name>
<dbReference type="Proteomes" id="UP000321129">
    <property type="component" value="Unassembled WGS sequence"/>
</dbReference>
<dbReference type="AlphaFoldDB" id="A0A5C6ULT5"/>
<evidence type="ECO:0008006" key="3">
    <source>
        <dbReference type="Google" id="ProtNLM"/>
    </source>
</evidence>